<dbReference type="Proteomes" id="UP000315636">
    <property type="component" value="Unassembled WGS sequence"/>
</dbReference>
<sequence length="177" mass="19227">MPQINVPIGPCVVEFGKTDPTIFNITKGGVVLTLETEVHDTTVDQFGNTPVKSVILGRNLQVTVPMAEYDLNKLGAVMPDSDFVTDATDPTKVKLTIRANSGFDLLALADQLVIKPTDKNATPNDYVTVPLAGPMADIEATYDSENERIYNITFKAYVDSENNNQLFILGDTTASET</sequence>
<dbReference type="RefSeq" id="WP_142506697.1">
    <property type="nucleotide sequence ID" value="NZ_FXTI01000015.1"/>
</dbReference>
<reference evidence="1 2" key="1">
    <citation type="submission" date="2017-05" db="EMBL/GenBank/DDBJ databases">
        <authorList>
            <person name="Varghese N."/>
            <person name="Submissions S."/>
        </authorList>
    </citation>
    <scope>NUCLEOTIDE SEQUENCE [LARGE SCALE GENOMIC DNA]</scope>
    <source>
        <strain evidence="1 2">DSM 45474</strain>
    </source>
</reference>
<protein>
    <submittedName>
        <fullName evidence="1">Uncharacterized protein</fullName>
    </submittedName>
</protein>
<gene>
    <name evidence="1" type="ORF">SAMN06264849_11521</name>
</gene>
<organism evidence="1 2">
    <name type="scientific">Melghirimyces algeriensis</name>
    <dbReference type="NCBI Taxonomy" id="910412"/>
    <lineage>
        <taxon>Bacteria</taxon>
        <taxon>Bacillati</taxon>
        <taxon>Bacillota</taxon>
        <taxon>Bacilli</taxon>
        <taxon>Bacillales</taxon>
        <taxon>Thermoactinomycetaceae</taxon>
        <taxon>Melghirimyces</taxon>
    </lineage>
</organism>
<accession>A0A521FA13</accession>
<dbReference type="EMBL" id="FXTI01000015">
    <property type="protein sequence ID" value="SMO93025.1"/>
    <property type="molecule type" value="Genomic_DNA"/>
</dbReference>
<keyword evidence="2" id="KW-1185">Reference proteome</keyword>
<name>A0A521FA13_9BACL</name>
<proteinExistence type="predicted"/>
<dbReference type="AlphaFoldDB" id="A0A521FA13"/>
<dbReference type="OrthoDB" id="2607278at2"/>
<evidence type="ECO:0000313" key="1">
    <source>
        <dbReference type="EMBL" id="SMO93025.1"/>
    </source>
</evidence>
<evidence type="ECO:0000313" key="2">
    <source>
        <dbReference type="Proteomes" id="UP000315636"/>
    </source>
</evidence>